<sequence>METSPKIPPKALWGWVSYDMGNSVFTTTVMAGFFPIFFKSFWSQGVDPALSTARLGATVSVASLVVALCAPFLGALSDQGGNKRWFLLAFSSLGFCFTGLLALIPAGGWPLAVLAYSGAIFGFYGANLFYDALLPSLAPEDQRDWVSSLGYAFGYLSGGLVFALNLAMVKAPGFFGLEGAQQGVQASFLTSSVAWALGSFLCFFWVPEKKVPPSQALWTQTWAELAATYQELKSYRTAWTFLVAYWLYIDVVDTLVVMAVDYGLSLGFESGDLILALLMVQLIGFPSALVIAKGGARFGVRRMIYLCLAVYAGVCLWAVGLSVRWEFFLMAGLIGVVQGGVQALSRSYFAGLIPKEQAGEFFGFYNMLGKFATILGPALIGGVGLVVSLGWSGSDPHLGTRLGFASLLLPLGLGTWFFYRAKPTA</sequence>
<dbReference type="GO" id="GO:0022857">
    <property type="term" value="F:transmembrane transporter activity"/>
    <property type="evidence" value="ECO:0007669"/>
    <property type="project" value="InterPro"/>
</dbReference>
<evidence type="ECO:0000256" key="3">
    <source>
        <dbReference type="ARBA" id="ARBA00022692"/>
    </source>
</evidence>
<keyword evidence="3 6" id="KW-0812">Transmembrane</keyword>
<feature type="transmembrane region" description="Helical" evidence="6">
    <location>
        <begin position="327"/>
        <end position="350"/>
    </location>
</feature>
<evidence type="ECO:0000256" key="1">
    <source>
        <dbReference type="ARBA" id="ARBA00004127"/>
    </source>
</evidence>
<dbReference type="PANTHER" id="PTHR23519">
    <property type="entry name" value="AUTOPHAGY-RELATED PROTEIN 22"/>
    <property type="match status" value="1"/>
</dbReference>
<dbReference type="InterPro" id="IPR050495">
    <property type="entry name" value="ATG22/LtaA_families"/>
</dbReference>
<dbReference type="PROSITE" id="PS50850">
    <property type="entry name" value="MFS"/>
    <property type="match status" value="1"/>
</dbReference>
<evidence type="ECO:0000313" key="9">
    <source>
        <dbReference type="Proteomes" id="UP000177583"/>
    </source>
</evidence>
<feature type="transmembrane region" description="Helical" evidence="6">
    <location>
        <begin position="85"/>
        <end position="107"/>
    </location>
</feature>
<protein>
    <recommendedName>
        <fullName evidence="7">Major facilitator superfamily (MFS) profile domain-containing protein</fullName>
    </recommendedName>
</protein>
<keyword evidence="5 6" id="KW-0472">Membrane</keyword>
<evidence type="ECO:0000256" key="5">
    <source>
        <dbReference type="ARBA" id="ARBA00023136"/>
    </source>
</evidence>
<feature type="transmembrane region" description="Helical" evidence="6">
    <location>
        <begin position="12"/>
        <end position="38"/>
    </location>
</feature>
<proteinExistence type="predicted"/>
<evidence type="ECO:0000256" key="4">
    <source>
        <dbReference type="ARBA" id="ARBA00022989"/>
    </source>
</evidence>
<dbReference type="InterPro" id="IPR020846">
    <property type="entry name" value="MFS_dom"/>
</dbReference>
<feature type="domain" description="Major facilitator superfamily (MFS) profile" evidence="7">
    <location>
        <begin position="1"/>
        <end position="423"/>
    </location>
</feature>
<evidence type="ECO:0000313" key="8">
    <source>
        <dbReference type="EMBL" id="OGH01943.1"/>
    </source>
</evidence>
<gene>
    <name evidence="8" type="ORF">A2557_04740</name>
</gene>
<evidence type="ECO:0000259" key="7">
    <source>
        <dbReference type="PROSITE" id="PS50850"/>
    </source>
</evidence>
<dbReference type="EMBL" id="MFNF01000027">
    <property type="protein sequence ID" value="OGH01943.1"/>
    <property type="molecule type" value="Genomic_DNA"/>
</dbReference>
<keyword evidence="2" id="KW-0813">Transport</keyword>
<feature type="transmembrane region" description="Helical" evidence="6">
    <location>
        <begin position="145"/>
        <end position="168"/>
    </location>
</feature>
<reference evidence="8 9" key="1">
    <citation type="journal article" date="2016" name="Nat. Commun.">
        <title>Thousands of microbial genomes shed light on interconnected biogeochemical processes in an aquifer system.</title>
        <authorList>
            <person name="Anantharaman K."/>
            <person name="Brown C.T."/>
            <person name="Hug L.A."/>
            <person name="Sharon I."/>
            <person name="Castelle C.J."/>
            <person name="Probst A.J."/>
            <person name="Thomas B.C."/>
            <person name="Singh A."/>
            <person name="Wilkins M.J."/>
            <person name="Karaoz U."/>
            <person name="Brodie E.L."/>
            <person name="Williams K.H."/>
            <person name="Hubbard S.S."/>
            <person name="Banfield J.F."/>
        </authorList>
    </citation>
    <scope>NUCLEOTIDE SEQUENCE [LARGE SCALE GENOMIC DNA]</scope>
</reference>
<feature type="transmembrane region" description="Helical" evidence="6">
    <location>
        <begin position="188"/>
        <end position="206"/>
    </location>
</feature>
<feature type="transmembrane region" description="Helical" evidence="6">
    <location>
        <begin position="53"/>
        <end position="73"/>
    </location>
</feature>
<dbReference type="InterPro" id="IPR024671">
    <property type="entry name" value="Atg22-like"/>
</dbReference>
<feature type="transmembrane region" description="Helical" evidence="6">
    <location>
        <begin position="398"/>
        <end position="419"/>
    </location>
</feature>
<comment type="caution">
    <text evidence="8">The sequence shown here is derived from an EMBL/GenBank/DDBJ whole genome shotgun (WGS) entry which is preliminary data.</text>
</comment>
<feature type="transmembrane region" description="Helical" evidence="6">
    <location>
        <begin position="272"/>
        <end position="291"/>
    </location>
</feature>
<evidence type="ECO:0000256" key="6">
    <source>
        <dbReference type="SAM" id="Phobius"/>
    </source>
</evidence>
<dbReference type="InterPro" id="IPR036259">
    <property type="entry name" value="MFS_trans_sf"/>
</dbReference>
<organism evidence="8 9">
    <name type="scientific">Candidatus Lambdaproteobacteria bacterium RIFOXYD2_FULL_56_26</name>
    <dbReference type="NCBI Taxonomy" id="1817773"/>
    <lineage>
        <taxon>Bacteria</taxon>
        <taxon>Pseudomonadati</taxon>
        <taxon>Pseudomonadota</taxon>
        <taxon>Candidatus Lambdaproteobacteria</taxon>
    </lineage>
</organism>
<dbReference type="Proteomes" id="UP000177583">
    <property type="component" value="Unassembled WGS sequence"/>
</dbReference>
<dbReference type="GO" id="GO:0012505">
    <property type="term" value="C:endomembrane system"/>
    <property type="evidence" value="ECO:0007669"/>
    <property type="project" value="UniProtKB-SubCell"/>
</dbReference>
<dbReference type="AlphaFoldDB" id="A0A1F6GUW3"/>
<accession>A0A1F6GUW3</accession>
<keyword evidence="4 6" id="KW-1133">Transmembrane helix</keyword>
<comment type="subcellular location">
    <subcellularLocation>
        <location evidence="1">Endomembrane system</location>
        <topology evidence="1">Multi-pass membrane protein</topology>
    </subcellularLocation>
</comment>
<feature type="transmembrane region" description="Helical" evidence="6">
    <location>
        <begin position="238"/>
        <end position="260"/>
    </location>
</feature>
<feature type="transmembrane region" description="Helical" evidence="6">
    <location>
        <begin position="303"/>
        <end position="321"/>
    </location>
</feature>
<dbReference type="Pfam" id="PF11700">
    <property type="entry name" value="ATG22"/>
    <property type="match status" value="1"/>
</dbReference>
<evidence type="ECO:0000256" key="2">
    <source>
        <dbReference type="ARBA" id="ARBA00022448"/>
    </source>
</evidence>
<name>A0A1F6GUW3_9PROT</name>
<dbReference type="PANTHER" id="PTHR23519:SF1">
    <property type="entry name" value="AUTOPHAGY-RELATED PROTEIN 22"/>
    <property type="match status" value="1"/>
</dbReference>
<dbReference type="SUPFAM" id="SSF103473">
    <property type="entry name" value="MFS general substrate transporter"/>
    <property type="match status" value="1"/>
</dbReference>
<feature type="transmembrane region" description="Helical" evidence="6">
    <location>
        <begin position="371"/>
        <end position="392"/>
    </location>
</feature>
<dbReference type="Gene3D" id="1.20.1250.20">
    <property type="entry name" value="MFS general substrate transporter like domains"/>
    <property type="match status" value="1"/>
</dbReference>
<feature type="transmembrane region" description="Helical" evidence="6">
    <location>
        <begin position="113"/>
        <end position="133"/>
    </location>
</feature>